<dbReference type="Gene3D" id="3.40.50.1820">
    <property type="entry name" value="alpha/beta hydrolase"/>
    <property type="match status" value="1"/>
</dbReference>
<accession>A0A2I1L657</accession>
<dbReference type="InterPro" id="IPR029058">
    <property type="entry name" value="AB_hydrolase_fold"/>
</dbReference>
<protein>
    <submittedName>
        <fullName evidence="2">Alpha/beta hydrolase</fullName>
    </submittedName>
</protein>
<evidence type="ECO:0000313" key="3">
    <source>
        <dbReference type="Proteomes" id="UP000251923"/>
    </source>
</evidence>
<sequence length="323" mass="37110">MKKKLGILTGAFAALYGYSHFIENRSLSSFLIENVFKVDKLLNKNSSSEDIIYETLEKSVEESKHPLDLPKKYVRSDVSEFFFQEMQVFSWNDKQDVNQKIIFYIHGGSYVAAPLSFHYRMVDSIARQTGAKVIFPIYEKVPLANYKDVFPKMLALYKKVLEESLSADRITIMGDSAGGGLALGLCLLLKEKEMVQPKNIILLSPWLDITNRHPKIAKIKKYDPMLDPAQLDRFGQMWSDGDINNQLVSPIHGDPRGLGKLSIFVGIHEIFYPDIMKYHKMLKDLNIDHNMIIEPRMNHVYVMYPIPEAKKAQRKIAQIIHDD</sequence>
<proteinExistence type="predicted"/>
<dbReference type="EMBL" id="QMHM01000004">
    <property type="protein sequence ID" value="RAV80604.1"/>
    <property type="molecule type" value="Genomic_DNA"/>
</dbReference>
<name>A0A2I1L657_9LACT</name>
<dbReference type="GO" id="GO:0016787">
    <property type="term" value="F:hydrolase activity"/>
    <property type="evidence" value="ECO:0007669"/>
    <property type="project" value="UniProtKB-KW"/>
</dbReference>
<dbReference type="RefSeq" id="WP_101562089.1">
    <property type="nucleotide sequence ID" value="NZ_JASOKO010000002.1"/>
</dbReference>
<gene>
    <name evidence="2" type="ORF">DBT54_02910</name>
</gene>
<dbReference type="PANTHER" id="PTHR48081">
    <property type="entry name" value="AB HYDROLASE SUPERFAMILY PROTEIN C4A8.06C"/>
    <property type="match status" value="1"/>
</dbReference>
<dbReference type="Proteomes" id="UP000251923">
    <property type="component" value="Unassembled WGS sequence"/>
</dbReference>
<dbReference type="AlphaFoldDB" id="A0A2I1L657"/>
<dbReference type="Pfam" id="PF07859">
    <property type="entry name" value="Abhydrolase_3"/>
    <property type="match status" value="1"/>
</dbReference>
<dbReference type="InterPro" id="IPR050300">
    <property type="entry name" value="GDXG_lipolytic_enzyme"/>
</dbReference>
<dbReference type="InterPro" id="IPR013094">
    <property type="entry name" value="AB_hydrolase_3"/>
</dbReference>
<keyword evidence="1 2" id="KW-0378">Hydrolase</keyword>
<reference evidence="2 3" key="1">
    <citation type="submission" date="2018-04" db="EMBL/GenBank/DDBJ databases">
        <title>Aerococcus urinae genomes.</title>
        <authorList>
            <person name="Hilt E."/>
            <person name="Gilbert N.M."/>
            <person name="Thomas-White K."/>
            <person name="Putonti C."/>
            <person name="Lewis A.L."/>
            <person name="Visck K.L."/>
            <person name="Wolfe A.J."/>
        </authorList>
    </citation>
    <scope>NUCLEOTIDE SEQUENCE [LARGE SCALE GENOMIC DNA]</scope>
    <source>
        <strain evidence="2 3">UMB7480</strain>
    </source>
</reference>
<organism evidence="2 3">
    <name type="scientific">Aerococcus urinae</name>
    <dbReference type="NCBI Taxonomy" id="1376"/>
    <lineage>
        <taxon>Bacteria</taxon>
        <taxon>Bacillati</taxon>
        <taxon>Bacillota</taxon>
        <taxon>Bacilli</taxon>
        <taxon>Lactobacillales</taxon>
        <taxon>Aerococcaceae</taxon>
        <taxon>Aerococcus</taxon>
    </lineage>
</organism>
<evidence type="ECO:0000256" key="1">
    <source>
        <dbReference type="ARBA" id="ARBA00022801"/>
    </source>
</evidence>
<dbReference type="SUPFAM" id="SSF53474">
    <property type="entry name" value="alpha/beta-Hydrolases"/>
    <property type="match status" value="1"/>
</dbReference>
<dbReference type="PANTHER" id="PTHR48081:SF8">
    <property type="entry name" value="ALPHA_BETA HYDROLASE FOLD-3 DOMAIN-CONTAINING PROTEIN-RELATED"/>
    <property type="match status" value="1"/>
</dbReference>
<evidence type="ECO:0000313" key="2">
    <source>
        <dbReference type="EMBL" id="RAV80604.1"/>
    </source>
</evidence>
<comment type="caution">
    <text evidence="2">The sequence shown here is derived from an EMBL/GenBank/DDBJ whole genome shotgun (WGS) entry which is preliminary data.</text>
</comment>